<reference evidence="2 3" key="1">
    <citation type="submission" date="2016-03" db="EMBL/GenBank/DDBJ databases">
        <authorList>
            <person name="Ploux O."/>
        </authorList>
    </citation>
    <scope>NUCLEOTIDE SEQUENCE [LARGE SCALE GENOMIC DNA]</scope>
    <source>
        <strain evidence="2 3">UAMH 11012</strain>
    </source>
</reference>
<gene>
    <name evidence="2" type="ORF">PAC_16331</name>
</gene>
<dbReference type="AlphaFoldDB" id="A0A1L7XMZ1"/>
<evidence type="ECO:0000259" key="1">
    <source>
        <dbReference type="Pfam" id="PF06985"/>
    </source>
</evidence>
<accession>A0A1L7XMZ1</accession>
<dbReference type="PANTHER" id="PTHR33112">
    <property type="entry name" value="DOMAIN PROTEIN, PUTATIVE-RELATED"/>
    <property type="match status" value="1"/>
</dbReference>
<proteinExistence type="predicted"/>
<feature type="domain" description="Heterokaryon incompatibility" evidence="1">
    <location>
        <begin position="176"/>
        <end position="329"/>
    </location>
</feature>
<protein>
    <recommendedName>
        <fullName evidence="1">Heterokaryon incompatibility domain-containing protein</fullName>
    </recommendedName>
</protein>
<sequence>MPHLLDWAPNCISLSTTLGKLRVAALNNCARCRLLAECVSPYQRHWSHLSRAEAERVTIVLSRSIIATTDRLFRVSIQWQCQNSEPGQLEIQIAAENANDMPWSEFDVINLPVTSADGEDCLHIIKTWLHSCDSSHSECELLVQPRECRPKRLLRIEGGGFPKVTLIDNSEKEHAYTALSHCWGESCVLKTLSPSLEEHKTAGIPLSSLTETFRDAVNLTAKLGLRYIWIDSLCIVQDDRDEWSAECPKMGAIYGAVYIVIAASLAANGSYGLYRDRPNFHRVKFHTKAGHLIKAVVRTKVNHDVWKAGEQFWAAPELPLFDRAWAFQERLLARRVCQQHKVHSDRLPALSSVAKLIDMPETLGRCLAGIWEYTLPRNLLWWSKYTDAKLHPESSKATHERKKPSSIPMWSWLSIEGRVSTWGRGPITTVELLGFTYILSDKDAYGACKGASIMLSGKAEYVEIVLHSVPEMAITYAVRRSGVDEYFDFLSDTNPFEFCLEELKGSQIIALQVGISPGNFARYNCLILKFLLGSSAAYERLGIADCGLEWFPSQERRIITLV</sequence>
<keyword evidence="3" id="KW-1185">Reference proteome</keyword>
<evidence type="ECO:0000313" key="3">
    <source>
        <dbReference type="Proteomes" id="UP000184330"/>
    </source>
</evidence>
<organism evidence="2 3">
    <name type="scientific">Phialocephala subalpina</name>
    <dbReference type="NCBI Taxonomy" id="576137"/>
    <lineage>
        <taxon>Eukaryota</taxon>
        <taxon>Fungi</taxon>
        <taxon>Dikarya</taxon>
        <taxon>Ascomycota</taxon>
        <taxon>Pezizomycotina</taxon>
        <taxon>Leotiomycetes</taxon>
        <taxon>Helotiales</taxon>
        <taxon>Mollisiaceae</taxon>
        <taxon>Phialocephala</taxon>
        <taxon>Phialocephala fortinii species complex</taxon>
    </lineage>
</organism>
<dbReference type="PANTHER" id="PTHR33112:SF16">
    <property type="entry name" value="HETEROKARYON INCOMPATIBILITY DOMAIN-CONTAINING PROTEIN"/>
    <property type="match status" value="1"/>
</dbReference>
<dbReference type="Proteomes" id="UP000184330">
    <property type="component" value="Unassembled WGS sequence"/>
</dbReference>
<dbReference type="OrthoDB" id="3487186at2759"/>
<dbReference type="InterPro" id="IPR010730">
    <property type="entry name" value="HET"/>
</dbReference>
<dbReference type="EMBL" id="FJOG01000037">
    <property type="protein sequence ID" value="CZR66430.1"/>
    <property type="molecule type" value="Genomic_DNA"/>
</dbReference>
<dbReference type="STRING" id="576137.A0A1L7XMZ1"/>
<name>A0A1L7XMZ1_9HELO</name>
<dbReference type="Pfam" id="PF06985">
    <property type="entry name" value="HET"/>
    <property type="match status" value="1"/>
</dbReference>
<evidence type="ECO:0000313" key="2">
    <source>
        <dbReference type="EMBL" id="CZR66430.1"/>
    </source>
</evidence>